<proteinExistence type="predicted"/>
<dbReference type="GO" id="GO:0003677">
    <property type="term" value="F:DNA binding"/>
    <property type="evidence" value="ECO:0007669"/>
    <property type="project" value="UniProtKB-KW"/>
</dbReference>
<organism evidence="2 3">
    <name type="scientific">Brevundimonas mediterranea</name>
    <dbReference type="NCBI Taxonomy" id="74329"/>
    <lineage>
        <taxon>Bacteria</taxon>
        <taxon>Pseudomonadati</taxon>
        <taxon>Pseudomonadota</taxon>
        <taxon>Alphaproteobacteria</taxon>
        <taxon>Caulobacterales</taxon>
        <taxon>Caulobacteraceae</taxon>
        <taxon>Brevundimonas</taxon>
    </lineage>
</organism>
<feature type="domain" description="HTH luxR-type" evidence="1">
    <location>
        <begin position="10"/>
        <end position="67"/>
    </location>
</feature>
<dbReference type="Proteomes" id="UP000532936">
    <property type="component" value="Unassembled WGS sequence"/>
</dbReference>
<protein>
    <submittedName>
        <fullName evidence="2">DNA-binding CsgD family transcriptional regulator</fullName>
    </submittedName>
</protein>
<dbReference type="SMART" id="SM00421">
    <property type="entry name" value="HTH_LUXR"/>
    <property type="match status" value="1"/>
</dbReference>
<gene>
    <name evidence="2" type="ORF">GGR11_001059</name>
</gene>
<evidence type="ECO:0000259" key="1">
    <source>
        <dbReference type="SMART" id="SM00421"/>
    </source>
</evidence>
<evidence type="ECO:0000313" key="2">
    <source>
        <dbReference type="EMBL" id="MBB3871545.1"/>
    </source>
</evidence>
<dbReference type="InterPro" id="IPR000792">
    <property type="entry name" value="Tscrpt_reg_LuxR_C"/>
</dbReference>
<dbReference type="EMBL" id="JACIDA010000001">
    <property type="protein sequence ID" value="MBB3871545.1"/>
    <property type="molecule type" value="Genomic_DNA"/>
</dbReference>
<dbReference type="SUPFAM" id="SSF46894">
    <property type="entry name" value="C-terminal effector domain of the bipartite response regulators"/>
    <property type="match status" value="1"/>
</dbReference>
<dbReference type="InterPro" id="IPR036388">
    <property type="entry name" value="WH-like_DNA-bd_sf"/>
</dbReference>
<dbReference type="RefSeq" id="WP_183195719.1">
    <property type="nucleotide sequence ID" value="NZ_JACIDA010000001.1"/>
</dbReference>
<reference evidence="2 3" key="1">
    <citation type="submission" date="2020-08" db="EMBL/GenBank/DDBJ databases">
        <title>Genomic Encyclopedia of Type Strains, Phase IV (KMG-IV): sequencing the most valuable type-strain genomes for metagenomic binning, comparative biology and taxonomic classification.</title>
        <authorList>
            <person name="Goeker M."/>
        </authorList>
    </citation>
    <scope>NUCLEOTIDE SEQUENCE [LARGE SCALE GENOMIC DNA]</scope>
    <source>
        <strain evidence="2 3">DSM 14878</strain>
    </source>
</reference>
<evidence type="ECO:0000313" key="3">
    <source>
        <dbReference type="Proteomes" id="UP000532936"/>
    </source>
</evidence>
<dbReference type="AlphaFoldDB" id="A0A7W6A4L8"/>
<accession>A0A7W6A4L8</accession>
<dbReference type="GO" id="GO:0006355">
    <property type="term" value="P:regulation of DNA-templated transcription"/>
    <property type="evidence" value="ECO:0007669"/>
    <property type="project" value="InterPro"/>
</dbReference>
<dbReference type="Gene3D" id="1.10.10.10">
    <property type="entry name" value="Winged helix-like DNA-binding domain superfamily/Winged helix DNA-binding domain"/>
    <property type="match status" value="1"/>
</dbReference>
<comment type="caution">
    <text evidence="2">The sequence shown here is derived from an EMBL/GenBank/DDBJ whole genome shotgun (WGS) entry which is preliminary data.</text>
</comment>
<keyword evidence="2" id="KW-0238">DNA-binding</keyword>
<name>A0A7W6A4L8_9CAUL</name>
<dbReference type="InterPro" id="IPR016032">
    <property type="entry name" value="Sig_transdc_resp-reg_C-effctor"/>
</dbReference>
<sequence length="266" mass="28530">MVPAETLPALARLNATERELLLLLGRGHTAKSIATMKDLSVAAVNERFRSARRKSGLASSREIARLLVAQENRDDLIDLAAAPSQTASLPRPDAPPSGRAFLTRRWRLIVIITALLAAGLLAYQTATPPVASPQPSTGDDPISKILAGMPPSPDISALHAEATAPSTDQAWSSAMEQTLTQRYRALPGFEKSIETLNVTCAATLCEVAGKARPDVSSDDMNVVMEGVQELNRSEPSLPLDSVVHHFSLTDGPSSAALFVSYWRRKT</sequence>